<evidence type="ECO:0000256" key="6">
    <source>
        <dbReference type="SAM" id="Phobius"/>
    </source>
</evidence>
<evidence type="ECO:0000256" key="2">
    <source>
        <dbReference type="ARBA" id="ARBA00022692"/>
    </source>
</evidence>
<dbReference type="AlphaFoldDB" id="A0A5B0NTY2"/>
<sequence length="71" mass="7801">MGDIPAYGSITRSKQNATAGAQTPTASIITGLTIIVTSYFLMDYLRLLVFFWNLGCWTEQALMTINGPIEI</sequence>
<evidence type="ECO:0000256" key="5">
    <source>
        <dbReference type="SAM" id="MobiDB-lite"/>
    </source>
</evidence>
<comment type="subcellular location">
    <subcellularLocation>
        <location evidence="1">Membrane</location>
        <topology evidence="1">Multi-pass membrane protein</topology>
    </subcellularLocation>
</comment>
<evidence type="ECO:0000256" key="1">
    <source>
        <dbReference type="ARBA" id="ARBA00004141"/>
    </source>
</evidence>
<dbReference type="InterPro" id="IPR011547">
    <property type="entry name" value="SLC26A/SulP_dom"/>
</dbReference>
<evidence type="ECO:0000313" key="9">
    <source>
        <dbReference type="Proteomes" id="UP000324748"/>
    </source>
</evidence>
<accession>A0A5B0NTY2</accession>
<keyword evidence="4 6" id="KW-0472">Membrane</keyword>
<feature type="region of interest" description="Disordered" evidence="5">
    <location>
        <begin position="1"/>
        <end position="22"/>
    </location>
</feature>
<evidence type="ECO:0000256" key="3">
    <source>
        <dbReference type="ARBA" id="ARBA00022989"/>
    </source>
</evidence>
<dbReference type="EMBL" id="VSWC01000092">
    <property type="protein sequence ID" value="KAA1091269.1"/>
    <property type="molecule type" value="Genomic_DNA"/>
</dbReference>
<evidence type="ECO:0000256" key="4">
    <source>
        <dbReference type="ARBA" id="ARBA00023136"/>
    </source>
</evidence>
<name>A0A5B0NTY2_PUCGR</name>
<dbReference type="GO" id="GO:0016020">
    <property type="term" value="C:membrane"/>
    <property type="evidence" value="ECO:0007669"/>
    <property type="project" value="UniProtKB-SubCell"/>
</dbReference>
<feature type="transmembrane region" description="Helical" evidence="6">
    <location>
        <begin position="21"/>
        <end position="42"/>
    </location>
</feature>
<comment type="caution">
    <text evidence="8">The sequence shown here is derived from an EMBL/GenBank/DDBJ whole genome shotgun (WGS) entry which is preliminary data.</text>
</comment>
<dbReference type="Pfam" id="PF00916">
    <property type="entry name" value="Sulfate_transp"/>
    <property type="match status" value="1"/>
</dbReference>
<dbReference type="OrthoDB" id="427213at2759"/>
<keyword evidence="3 6" id="KW-1133">Transmembrane helix</keyword>
<organism evidence="8 9">
    <name type="scientific">Puccinia graminis f. sp. tritici</name>
    <dbReference type="NCBI Taxonomy" id="56615"/>
    <lineage>
        <taxon>Eukaryota</taxon>
        <taxon>Fungi</taxon>
        <taxon>Dikarya</taxon>
        <taxon>Basidiomycota</taxon>
        <taxon>Pucciniomycotina</taxon>
        <taxon>Pucciniomycetes</taxon>
        <taxon>Pucciniales</taxon>
        <taxon>Pucciniaceae</taxon>
        <taxon>Puccinia</taxon>
    </lineage>
</organism>
<evidence type="ECO:0000259" key="7">
    <source>
        <dbReference type="Pfam" id="PF00916"/>
    </source>
</evidence>
<feature type="compositionally biased region" description="Polar residues" evidence="5">
    <location>
        <begin position="10"/>
        <end position="22"/>
    </location>
</feature>
<dbReference type="Proteomes" id="UP000324748">
    <property type="component" value="Unassembled WGS sequence"/>
</dbReference>
<keyword evidence="9" id="KW-1185">Reference proteome</keyword>
<gene>
    <name evidence="8" type="ORF">PGT21_029821</name>
</gene>
<feature type="domain" description="SLC26A/SulP transporter" evidence="7">
    <location>
        <begin position="4"/>
        <end position="46"/>
    </location>
</feature>
<keyword evidence="2 6" id="KW-0812">Transmembrane</keyword>
<reference evidence="8 9" key="1">
    <citation type="submission" date="2019-05" db="EMBL/GenBank/DDBJ databases">
        <title>Emergence of the Ug99 lineage of the wheat stem rust pathogen through somatic hybridization.</title>
        <authorList>
            <person name="Li F."/>
            <person name="Upadhyaya N.M."/>
            <person name="Sperschneider J."/>
            <person name="Matny O."/>
            <person name="Nguyen-Phuc H."/>
            <person name="Mago R."/>
            <person name="Raley C."/>
            <person name="Miller M.E."/>
            <person name="Silverstein K.A.T."/>
            <person name="Henningsen E."/>
            <person name="Hirsch C.D."/>
            <person name="Visser B."/>
            <person name="Pretorius Z.A."/>
            <person name="Steffenson B.J."/>
            <person name="Schwessinger B."/>
            <person name="Dodds P.N."/>
            <person name="Figueroa M."/>
        </authorList>
    </citation>
    <scope>NUCLEOTIDE SEQUENCE [LARGE SCALE GENOMIC DNA]</scope>
    <source>
        <strain evidence="8">21-0</strain>
    </source>
</reference>
<evidence type="ECO:0000313" key="8">
    <source>
        <dbReference type="EMBL" id="KAA1091269.1"/>
    </source>
</evidence>
<protein>
    <recommendedName>
        <fullName evidence="7">SLC26A/SulP transporter domain-containing protein</fullName>
    </recommendedName>
</protein>
<proteinExistence type="predicted"/>